<feature type="chain" id="PRO_5032877635" evidence="1">
    <location>
        <begin position="28"/>
        <end position="395"/>
    </location>
</feature>
<dbReference type="AlphaFoldDB" id="A0A7U3Q5M0"/>
<dbReference type="EMBL" id="CP064939">
    <property type="protein sequence ID" value="QPH38212.1"/>
    <property type="molecule type" value="Genomic_DNA"/>
</dbReference>
<proteinExistence type="predicted"/>
<keyword evidence="4" id="KW-1185">Reference proteome</keyword>
<organism evidence="3 4">
    <name type="scientific">Pedobacter endophyticus</name>
    <dbReference type="NCBI Taxonomy" id="2789740"/>
    <lineage>
        <taxon>Bacteria</taxon>
        <taxon>Pseudomonadati</taxon>
        <taxon>Bacteroidota</taxon>
        <taxon>Sphingobacteriia</taxon>
        <taxon>Sphingobacteriales</taxon>
        <taxon>Sphingobacteriaceae</taxon>
        <taxon>Pedobacter</taxon>
    </lineage>
</organism>
<dbReference type="NCBIfam" id="NF033709">
    <property type="entry name" value="PorV_fam"/>
    <property type="match status" value="1"/>
</dbReference>
<dbReference type="InterPro" id="IPR047799">
    <property type="entry name" value="T9SS_OM_PorV"/>
</dbReference>
<name>A0A7U3Q5M0_9SPHI</name>
<sequence>MNLKYISKLAFSALSLTLAVGKTNAQATIGSTQTNGSEANNIVTAVPFLLITPDARSGAMGDAGVAVAGDVNSASINASKLAFLDKPYGFSISYSPWLKSLVPDINLAFLSGFYKLDERNVIGASLRYFSLGSIQLTDANQQDLGIANPNEFAFDVSFARNFGENFSLGSSLRYIYSNLATGQFGSSGEIRGGNAVAVDVSGLYKANTNLFGKEAIISAGANISNIGTKMNYADGGQNFFLPTNLKVGGASTISVDELSTLTIALDFNKLLVPTQPIYDSNNQIVSGKDPNRSVPAGIFGSFSDAPGGFSEELKEVGISTGLEYWYNQQFAIRAGYNYQNPMKGDSRYFTMGLGLKYNVFNIDFSYLLANTQTSPLANTLRFGLLFNFGEKKSFR</sequence>
<evidence type="ECO:0000259" key="2">
    <source>
        <dbReference type="Pfam" id="PF19572"/>
    </source>
</evidence>
<dbReference type="NCBIfam" id="NF033710">
    <property type="entry name" value="T9SS_OM_PorV"/>
    <property type="match status" value="1"/>
</dbReference>
<dbReference type="Pfam" id="PF19572">
    <property type="entry name" value="PorV"/>
    <property type="match status" value="1"/>
</dbReference>
<dbReference type="InterPro" id="IPR045741">
    <property type="entry name" value="PorV"/>
</dbReference>
<feature type="signal peptide" evidence="1">
    <location>
        <begin position="1"/>
        <end position="27"/>
    </location>
</feature>
<evidence type="ECO:0000313" key="4">
    <source>
        <dbReference type="Proteomes" id="UP000594759"/>
    </source>
</evidence>
<protein>
    <submittedName>
        <fullName evidence="3">Type IX secretion system outer membrane channel protein PorV</fullName>
    </submittedName>
</protein>
<evidence type="ECO:0000256" key="1">
    <source>
        <dbReference type="SAM" id="SignalP"/>
    </source>
</evidence>
<dbReference type="Gene3D" id="2.40.160.60">
    <property type="entry name" value="Outer membrane protein transport protein (OMPP1/FadL/TodX)"/>
    <property type="match status" value="1"/>
</dbReference>
<evidence type="ECO:0000313" key="3">
    <source>
        <dbReference type="EMBL" id="QPH38212.1"/>
    </source>
</evidence>
<dbReference type="KEGG" id="pex:IZT61_14040"/>
<feature type="domain" description="Type IX secretion system protein PorV" evidence="2">
    <location>
        <begin position="38"/>
        <end position="275"/>
    </location>
</feature>
<accession>A0A7U3Q5M0</accession>
<dbReference type="Proteomes" id="UP000594759">
    <property type="component" value="Chromosome"/>
</dbReference>
<keyword evidence="1" id="KW-0732">Signal</keyword>
<dbReference type="RefSeq" id="WP_196097530.1">
    <property type="nucleotide sequence ID" value="NZ_CP064939.1"/>
</dbReference>
<reference evidence="3 4" key="1">
    <citation type="submission" date="2020-11" db="EMBL/GenBank/DDBJ databases">
        <title>Pedobacter endophytica, an endophytic bacteria isolated form Carex pumila.</title>
        <authorList>
            <person name="Peng Y."/>
            <person name="Jiang L."/>
            <person name="Lee J."/>
        </authorList>
    </citation>
    <scope>NUCLEOTIDE SEQUENCE [LARGE SCALE GENOMIC DNA]</scope>
    <source>
        <strain evidence="3 4">JBR3-12</strain>
    </source>
</reference>
<gene>
    <name evidence="3" type="primary">porV</name>
    <name evidence="3" type="ORF">IZT61_14040</name>
</gene>
<dbReference type="SUPFAM" id="SSF56935">
    <property type="entry name" value="Porins"/>
    <property type="match status" value="1"/>
</dbReference>